<evidence type="ECO:0000313" key="3">
    <source>
        <dbReference type="Proteomes" id="UP000033551"/>
    </source>
</evidence>
<comment type="caution">
    <text evidence="2">The sequence shown here is derived from an EMBL/GenBank/DDBJ whole genome shotgun (WGS) entry which is preliminary data.</text>
</comment>
<dbReference type="AlphaFoldDB" id="A0A0F4J8E1"/>
<protein>
    <recommendedName>
        <fullName evidence="4">Ricin B lectin</fullName>
    </recommendedName>
</protein>
<evidence type="ECO:0000313" key="2">
    <source>
        <dbReference type="EMBL" id="KJY30455.1"/>
    </source>
</evidence>
<proteinExistence type="predicted"/>
<dbReference type="OrthoDB" id="3683268at2"/>
<sequence>MRHQGRIRKWLAAAAGAAALLSALPGPAATAAADEVRPLAGNILNLHQCVYQPTPGVDYLTTLVPSLDGRFAAGTNISAAPDRALSCGGGDGNYTPVFPWASLESLDLGSGRYLNLHQCVYYSDLQHDHLTVIVGGRGSEWSAGTNVSNTPDTQVSCGPGRGLYYLVPLLSSVKALDLTAGRYLNLQQCQYYFSRLTDHFTTFLPSGDGRFATGTKISGTADTTPTCGSGDGNYTLIPLLSGTKALSRT</sequence>
<keyword evidence="3" id="KW-1185">Reference proteome</keyword>
<dbReference type="STRING" id="68223.GCA_002028425_01254"/>
<keyword evidence="1" id="KW-0732">Signal</keyword>
<dbReference type="PATRIC" id="fig|68223.7.peg.8790"/>
<dbReference type="RefSeq" id="WP_045948992.1">
    <property type="nucleotide sequence ID" value="NZ_JZWV01000562.1"/>
</dbReference>
<evidence type="ECO:0000256" key="1">
    <source>
        <dbReference type="SAM" id="SignalP"/>
    </source>
</evidence>
<name>A0A0F4J8E1_9ACTN</name>
<accession>A0A0F4J8E1</accession>
<reference evidence="2 3" key="1">
    <citation type="submission" date="2015-02" db="EMBL/GenBank/DDBJ databases">
        <authorList>
            <person name="Ju K.-S."/>
            <person name="Doroghazi J.R."/>
            <person name="Metcalf W."/>
        </authorList>
    </citation>
    <scope>NUCLEOTIDE SEQUENCE [LARGE SCALE GENOMIC DNA]</scope>
    <source>
        <strain evidence="2 3">NRRL ISP-5550</strain>
    </source>
</reference>
<feature type="signal peptide" evidence="1">
    <location>
        <begin position="1"/>
        <end position="28"/>
    </location>
</feature>
<dbReference type="EMBL" id="JZWV01000562">
    <property type="protein sequence ID" value="KJY30455.1"/>
    <property type="molecule type" value="Genomic_DNA"/>
</dbReference>
<organism evidence="2 3">
    <name type="scientific">Streptomyces katrae</name>
    <dbReference type="NCBI Taxonomy" id="68223"/>
    <lineage>
        <taxon>Bacteria</taxon>
        <taxon>Bacillati</taxon>
        <taxon>Actinomycetota</taxon>
        <taxon>Actinomycetes</taxon>
        <taxon>Kitasatosporales</taxon>
        <taxon>Streptomycetaceae</taxon>
        <taxon>Streptomyces</taxon>
    </lineage>
</organism>
<dbReference type="Proteomes" id="UP000033551">
    <property type="component" value="Unassembled WGS sequence"/>
</dbReference>
<feature type="chain" id="PRO_5039594687" description="Ricin B lectin" evidence="1">
    <location>
        <begin position="29"/>
        <end position="249"/>
    </location>
</feature>
<evidence type="ECO:0008006" key="4">
    <source>
        <dbReference type="Google" id="ProtNLM"/>
    </source>
</evidence>
<gene>
    <name evidence="2" type="ORF">VR44_20400</name>
</gene>